<protein>
    <submittedName>
        <fullName evidence="1">HDA10 deacetylase</fullName>
    </submittedName>
</protein>
<sequence>MALGDGTGGGWAAQAQLTSLLQGLAEGRVLALIQQDSAAQAVGLIGSSLLGDPAPVLGPQPAPSQEDARAVERQRQQLQQHWGLVQAAVR</sequence>
<feature type="non-terminal residue" evidence="1">
    <location>
        <position position="90"/>
    </location>
</feature>
<organism evidence="1 2">
    <name type="scientific">Polyodon spathula</name>
    <name type="common">North American paddlefish</name>
    <name type="synonym">Squalus spathula</name>
    <dbReference type="NCBI Taxonomy" id="7913"/>
    <lineage>
        <taxon>Eukaryota</taxon>
        <taxon>Metazoa</taxon>
        <taxon>Chordata</taxon>
        <taxon>Craniata</taxon>
        <taxon>Vertebrata</taxon>
        <taxon>Euteleostomi</taxon>
        <taxon>Actinopterygii</taxon>
        <taxon>Chondrostei</taxon>
        <taxon>Acipenseriformes</taxon>
        <taxon>Polyodontidae</taxon>
        <taxon>Polyodon</taxon>
    </lineage>
</organism>
<accession>A0ABS2XKA7</accession>
<reference evidence="1" key="1">
    <citation type="journal article" date="2021" name="Cell">
        <title>Tracing the genetic footprints of vertebrate landing in non-teleost ray-finned fishes.</title>
        <authorList>
            <person name="Bi X."/>
            <person name="Wang K."/>
            <person name="Yang L."/>
            <person name="Pan H."/>
            <person name="Jiang H."/>
            <person name="Wei Q."/>
            <person name="Fang M."/>
            <person name="Yu H."/>
            <person name="Zhu C."/>
            <person name="Cai Y."/>
            <person name="He Y."/>
            <person name="Gan X."/>
            <person name="Zeng H."/>
            <person name="Yu D."/>
            <person name="Zhu Y."/>
            <person name="Jiang H."/>
            <person name="Qiu Q."/>
            <person name="Yang H."/>
            <person name="Zhang Y.E."/>
            <person name="Wang W."/>
            <person name="Zhu M."/>
            <person name="He S."/>
            <person name="Zhang G."/>
        </authorList>
    </citation>
    <scope>NUCLEOTIDE SEQUENCE</scope>
    <source>
        <strain evidence="1">Pddl_001</strain>
    </source>
</reference>
<proteinExistence type="predicted"/>
<gene>
    <name evidence="1" type="primary">Hdac10_0</name>
    <name evidence="1" type="ORF">GTO93_0017262</name>
</gene>
<dbReference type="Proteomes" id="UP001166093">
    <property type="component" value="Unassembled WGS sequence"/>
</dbReference>
<keyword evidence="2" id="KW-1185">Reference proteome</keyword>
<dbReference type="EMBL" id="JAAWVQ010043195">
    <property type="protein sequence ID" value="MBN3274726.1"/>
    <property type="molecule type" value="Genomic_DNA"/>
</dbReference>
<evidence type="ECO:0000313" key="1">
    <source>
        <dbReference type="EMBL" id="MBN3274726.1"/>
    </source>
</evidence>
<feature type="non-terminal residue" evidence="1">
    <location>
        <position position="1"/>
    </location>
</feature>
<name>A0ABS2XKA7_POLSP</name>
<comment type="caution">
    <text evidence="1">The sequence shown here is derived from an EMBL/GenBank/DDBJ whole genome shotgun (WGS) entry which is preliminary data.</text>
</comment>
<evidence type="ECO:0000313" key="2">
    <source>
        <dbReference type="Proteomes" id="UP001166093"/>
    </source>
</evidence>